<dbReference type="Pfam" id="PF03466">
    <property type="entry name" value="LysR_substrate"/>
    <property type="match status" value="1"/>
</dbReference>
<protein>
    <submittedName>
        <fullName evidence="2">LysR substrate-binding domain-containing protein</fullName>
    </submittedName>
</protein>
<organism evidence="2 3">
    <name type="scientific">Candidatus Thiodiazotropha lotti</name>
    <dbReference type="NCBI Taxonomy" id="2792787"/>
    <lineage>
        <taxon>Bacteria</taxon>
        <taxon>Pseudomonadati</taxon>
        <taxon>Pseudomonadota</taxon>
        <taxon>Gammaproteobacteria</taxon>
        <taxon>Chromatiales</taxon>
        <taxon>Sedimenticolaceae</taxon>
        <taxon>Candidatus Thiodiazotropha</taxon>
    </lineage>
</organism>
<dbReference type="SUPFAM" id="SSF53850">
    <property type="entry name" value="Periplasmic binding protein-like II"/>
    <property type="match status" value="1"/>
</dbReference>
<reference evidence="2" key="1">
    <citation type="journal article" date="2021" name="Proc. Natl. Acad. Sci. U.S.A.">
        <title>Global biogeography of chemosynthetic symbionts reveals both localized and globally distributed symbiont groups. .</title>
        <authorList>
            <person name="Osvatic J.T."/>
            <person name="Wilkins L.G.E."/>
            <person name="Leibrecht L."/>
            <person name="Leray M."/>
            <person name="Zauner S."/>
            <person name="Polzin J."/>
            <person name="Camacho Y."/>
            <person name="Gros O."/>
            <person name="van Gils J.A."/>
            <person name="Eisen J.A."/>
            <person name="Petersen J.M."/>
            <person name="Yuen B."/>
        </authorList>
    </citation>
    <scope>NUCLEOTIDE SEQUENCE</scope>
    <source>
        <strain evidence="2">MAGL173</strain>
    </source>
</reference>
<dbReference type="InterPro" id="IPR005119">
    <property type="entry name" value="LysR_subst-bd"/>
</dbReference>
<dbReference type="AlphaFoldDB" id="A0A9E4KA71"/>
<accession>A0A9E4KA71</accession>
<evidence type="ECO:0000259" key="1">
    <source>
        <dbReference type="Pfam" id="PF03466"/>
    </source>
</evidence>
<proteinExistence type="predicted"/>
<comment type="caution">
    <text evidence="2">The sequence shown here is derived from an EMBL/GenBank/DDBJ whole genome shotgun (WGS) entry which is preliminary data.</text>
</comment>
<evidence type="ECO:0000313" key="2">
    <source>
        <dbReference type="EMBL" id="MCG7941324.1"/>
    </source>
</evidence>
<evidence type="ECO:0000313" key="3">
    <source>
        <dbReference type="Proteomes" id="UP000886687"/>
    </source>
</evidence>
<dbReference type="Gene3D" id="3.40.190.10">
    <property type="entry name" value="Periplasmic binding protein-like II"/>
    <property type="match status" value="2"/>
</dbReference>
<gene>
    <name evidence="2" type="ORF">JAZ04_21030</name>
</gene>
<dbReference type="Proteomes" id="UP000886687">
    <property type="component" value="Unassembled WGS sequence"/>
</dbReference>
<sequence length="111" mass="12770">MVSYLDGFTGRNHLNQTFGKAALTPHVVLSATDTDVIKTYVREGLGIGIIADLAYEQDKDNDLVMKPLNQLFPWEVTKIGYRRDNYLRTFQQRFIHIFQKFASQMETGSPR</sequence>
<feature type="domain" description="LysR substrate-binding" evidence="1">
    <location>
        <begin position="2"/>
        <end position="100"/>
    </location>
</feature>
<name>A0A9E4KA71_9GAMM</name>
<dbReference type="EMBL" id="JAEPDI010000026">
    <property type="protein sequence ID" value="MCG7941324.1"/>
    <property type="molecule type" value="Genomic_DNA"/>
</dbReference>